<dbReference type="InterPro" id="IPR009057">
    <property type="entry name" value="Homeodomain-like_sf"/>
</dbReference>
<evidence type="ECO:0000313" key="6">
    <source>
        <dbReference type="EMBL" id="MFB9149377.1"/>
    </source>
</evidence>
<evidence type="ECO:0000313" key="7">
    <source>
        <dbReference type="Proteomes" id="UP001589670"/>
    </source>
</evidence>
<dbReference type="InterPro" id="IPR001647">
    <property type="entry name" value="HTH_TetR"/>
</dbReference>
<evidence type="ECO:0000256" key="4">
    <source>
        <dbReference type="PROSITE-ProRule" id="PRU00335"/>
    </source>
</evidence>
<dbReference type="PANTHER" id="PTHR47506">
    <property type="entry name" value="TRANSCRIPTIONAL REGULATORY PROTEIN"/>
    <property type="match status" value="1"/>
</dbReference>
<dbReference type="RefSeq" id="WP_377068232.1">
    <property type="nucleotide sequence ID" value="NZ_JBHMEC010000010.1"/>
</dbReference>
<accession>A0ABV5HYH1</accession>
<reference evidence="6 7" key="1">
    <citation type="submission" date="2024-09" db="EMBL/GenBank/DDBJ databases">
        <authorList>
            <person name="Sun Q."/>
            <person name="Mori K."/>
        </authorList>
    </citation>
    <scope>NUCLEOTIDE SEQUENCE [LARGE SCALE GENOMIC DNA]</scope>
    <source>
        <strain evidence="6 7">CECT 9424</strain>
    </source>
</reference>
<dbReference type="PRINTS" id="PR00455">
    <property type="entry name" value="HTHTETR"/>
</dbReference>
<dbReference type="Gene3D" id="1.10.357.10">
    <property type="entry name" value="Tetracycline Repressor, domain 2"/>
    <property type="match status" value="1"/>
</dbReference>
<evidence type="ECO:0000256" key="1">
    <source>
        <dbReference type="ARBA" id="ARBA00023015"/>
    </source>
</evidence>
<dbReference type="InterPro" id="IPR036271">
    <property type="entry name" value="Tet_transcr_reg_TetR-rel_C_sf"/>
</dbReference>
<sequence>MAKSRRDDLVDAALKLFYAGGFTATGIDKILAESGVAKMTLYKHFRSKEELIVAVLHRRDEQFRNWLMGEMEKASNDPRERLLAMFDALEVWFQGRAFKGMGFNGCAFINAAGEFGDQDHPAHRAAAEHKRSIVEYLKRLCSEAGASDPARLAEQLALLKEGAIATAHVRGMSDAAQIAGEMAARIIDASTGATSTIGSE</sequence>
<feature type="DNA-binding region" description="H-T-H motif" evidence="4">
    <location>
        <begin position="26"/>
        <end position="45"/>
    </location>
</feature>
<keyword evidence="3" id="KW-0804">Transcription</keyword>
<dbReference type="InterPro" id="IPR011075">
    <property type="entry name" value="TetR_C"/>
</dbReference>
<dbReference type="Pfam" id="PF00440">
    <property type="entry name" value="TetR_N"/>
    <property type="match status" value="1"/>
</dbReference>
<dbReference type="EMBL" id="JBHMEC010000010">
    <property type="protein sequence ID" value="MFB9149377.1"/>
    <property type="molecule type" value="Genomic_DNA"/>
</dbReference>
<dbReference type="Pfam" id="PF16925">
    <property type="entry name" value="TetR_C_13"/>
    <property type="match status" value="1"/>
</dbReference>
<keyword evidence="2 4" id="KW-0238">DNA-binding</keyword>
<dbReference type="Proteomes" id="UP001589670">
    <property type="component" value="Unassembled WGS sequence"/>
</dbReference>
<dbReference type="SUPFAM" id="SSF48498">
    <property type="entry name" value="Tetracyclin repressor-like, C-terminal domain"/>
    <property type="match status" value="1"/>
</dbReference>
<protein>
    <submittedName>
        <fullName evidence="6">TetR/AcrR family transcriptional regulator</fullName>
    </submittedName>
</protein>
<name>A0ABV5HYH1_9RHOB</name>
<gene>
    <name evidence="6" type="ORF">ACFFU4_06380</name>
</gene>
<evidence type="ECO:0000259" key="5">
    <source>
        <dbReference type="PROSITE" id="PS50977"/>
    </source>
</evidence>
<comment type="caution">
    <text evidence="6">The sequence shown here is derived from an EMBL/GenBank/DDBJ whole genome shotgun (WGS) entry which is preliminary data.</text>
</comment>
<dbReference type="SUPFAM" id="SSF46689">
    <property type="entry name" value="Homeodomain-like"/>
    <property type="match status" value="1"/>
</dbReference>
<feature type="domain" description="HTH tetR-type" evidence="5">
    <location>
        <begin position="3"/>
        <end position="63"/>
    </location>
</feature>
<proteinExistence type="predicted"/>
<dbReference type="PROSITE" id="PS50977">
    <property type="entry name" value="HTH_TETR_2"/>
    <property type="match status" value="1"/>
</dbReference>
<organism evidence="6 7">
    <name type="scientific">Roseovarius ramblicola</name>
    <dbReference type="NCBI Taxonomy" id="2022336"/>
    <lineage>
        <taxon>Bacteria</taxon>
        <taxon>Pseudomonadati</taxon>
        <taxon>Pseudomonadota</taxon>
        <taxon>Alphaproteobacteria</taxon>
        <taxon>Rhodobacterales</taxon>
        <taxon>Roseobacteraceae</taxon>
        <taxon>Roseovarius</taxon>
    </lineage>
</organism>
<evidence type="ECO:0000256" key="3">
    <source>
        <dbReference type="ARBA" id="ARBA00023163"/>
    </source>
</evidence>
<evidence type="ECO:0000256" key="2">
    <source>
        <dbReference type="ARBA" id="ARBA00023125"/>
    </source>
</evidence>
<keyword evidence="7" id="KW-1185">Reference proteome</keyword>
<dbReference type="PANTHER" id="PTHR47506:SF1">
    <property type="entry name" value="HTH-TYPE TRANSCRIPTIONAL REGULATOR YJDC"/>
    <property type="match status" value="1"/>
</dbReference>
<keyword evidence="1" id="KW-0805">Transcription regulation</keyword>